<dbReference type="InterPro" id="IPR058923">
    <property type="entry name" value="RCC1-like_dom"/>
</dbReference>
<dbReference type="Gene3D" id="2.130.10.30">
    <property type="entry name" value="Regulator of chromosome condensation 1/beta-lactamase-inhibitor protein II"/>
    <property type="match status" value="3"/>
</dbReference>
<feature type="repeat" description="RCC1" evidence="2">
    <location>
        <begin position="109"/>
        <end position="164"/>
    </location>
</feature>
<dbReference type="Pfam" id="PF25390">
    <property type="entry name" value="WD40_RLD"/>
    <property type="match status" value="1"/>
</dbReference>
<dbReference type="InterPro" id="IPR009091">
    <property type="entry name" value="RCC1/BLIP-II"/>
</dbReference>
<dbReference type="PROSITE" id="PS00626">
    <property type="entry name" value="RCC1_2"/>
    <property type="match status" value="2"/>
</dbReference>
<feature type="repeat" description="RCC1" evidence="2">
    <location>
        <begin position="49"/>
        <end position="108"/>
    </location>
</feature>
<gene>
    <name evidence="4" type="primary">g4423</name>
    <name evidence="4" type="ORF">VP750_LOCUS3770</name>
</gene>
<dbReference type="InterPro" id="IPR051625">
    <property type="entry name" value="Signaling_Regulatory_Domain"/>
</dbReference>
<keyword evidence="1" id="KW-0677">Repeat</keyword>
<evidence type="ECO:0000256" key="1">
    <source>
        <dbReference type="ARBA" id="ARBA00022737"/>
    </source>
</evidence>
<evidence type="ECO:0000259" key="3">
    <source>
        <dbReference type="Pfam" id="PF25390"/>
    </source>
</evidence>
<protein>
    <submittedName>
        <fullName evidence="4">G4423 protein</fullName>
    </submittedName>
</protein>
<reference evidence="4 5" key="1">
    <citation type="submission" date="2024-06" db="EMBL/GenBank/DDBJ databases">
        <authorList>
            <person name="Kraege A."/>
            <person name="Thomma B."/>
        </authorList>
    </citation>
    <scope>NUCLEOTIDE SEQUENCE [LARGE SCALE GENOMIC DNA]</scope>
</reference>
<dbReference type="SUPFAM" id="SSF50985">
    <property type="entry name" value="RCC1/BLIP-II"/>
    <property type="match status" value="2"/>
</dbReference>
<comment type="caution">
    <text evidence="4">The sequence shown here is derived from an EMBL/GenBank/DDBJ whole genome shotgun (WGS) entry which is preliminary data.</text>
</comment>
<organism evidence="4 5">
    <name type="scientific">Coccomyxa viridis</name>
    <dbReference type="NCBI Taxonomy" id="1274662"/>
    <lineage>
        <taxon>Eukaryota</taxon>
        <taxon>Viridiplantae</taxon>
        <taxon>Chlorophyta</taxon>
        <taxon>core chlorophytes</taxon>
        <taxon>Trebouxiophyceae</taxon>
        <taxon>Trebouxiophyceae incertae sedis</taxon>
        <taxon>Coccomyxaceae</taxon>
        <taxon>Coccomyxa</taxon>
    </lineage>
</organism>
<evidence type="ECO:0000256" key="2">
    <source>
        <dbReference type="PROSITE-ProRule" id="PRU00235"/>
    </source>
</evidence>
<proteinExistence type="predicted"/>
<feature type="repeat" description="RCC1" evidence="2">
    <location>
        <begin position="217"/>
        <end position="285"/>
    </location>
</feature>
<name>A0ABP1FT04_9CHLO</name>
<keyword evidence="5" id="KW-1185">Reference proteome</keyword>
<feature type="repeat" description="RCC1" evidence="2">
    <location>
        <begin position="385"/>
        <end position="412"/>
    </location>
</feature>
<dbReference type="PRINTS" id="PR00633">
    <property type="entry name" value="RCCNDNSATION"/>
</dbReference>
<evidence type="ECO:0000313" key="4">
    <source>
        <dbReference type="EMBL" id="CAL5222111.1"/>
    </source>
</evidence>
<dbReference type="PROSITE" id="PS50012">
    <property type="entry name" value="RCC1_3"/>
    <property type="match status" value="6"/>
</dbReference>
<feature type="domain" description="RCC1-like" evidence="3">
    <location>
        <begin position="94"/>
        <end position="413"/>
    </location>
</feature>
<dbReference type="InterPro" id="IPR000408">
    <property type="entry name" value="Reg_chr_condens"/>
</dbReference>
<dbReference type="PANTHER" id="PTHR22872">
    <property type="entry name" value="BTK-BINDING PROTEIN-RELATED"/>
    <property type="match status" value="1"/>
</dbReference>
<feature type="repeat" description="RCC1" evidence="2">
    <location>
        <begin position="165"/>
        <end position="216"/>
    </location>
</feature>
<sequence>MGCRKRKKETWMDLLRCLSSQPQAAAQATAVSLGAYHSVALMAQKQGDLQLYAFGRGFHGQLGNASYGDCAAPTKCSGKDGKNFLSGKNGRAAVVAAGSNHNLLITRRGEIFAWGLSSSGELGQRDTPIDQAWPVQVQNVGPAFRMRMLSVSAGGSHSLAICENGELWACGRGRHGQLGFGNFDDATTLRPITSLRGVRIVAAAAGEKHSLALATHGAVYAWGCGRCGQLGVPEISAFQAANPGVQPAMHTPQFVRELDPTQLQPWDRITSIAAGLNHNAAMSVAGEIYMWGSNKHGCLGLGDTSNRVLPTKVNLLQQNAPLKKALQAACGAHRWRGPRYNGFGQLGTGDSLDCKRFTAVPGLGSVTTACIVSGENHACAIAKTGELYFWGRGDSGQLGAGNDFSQRVPQKLVGYQVAHPEHTLRSPSSRAPSA</sequence>
<dbReference type="EMBL" id="CAXHTA020000006">
    <property type="protein sequence ID" value="CAL5222111.1"/>
    <property type="molecule type" value="Genomic_DNA"/>
</dbReference>
<dbReference type="Proteomes" id="UP001497392">
    <property type="component" value="Unassembled WGS sequence"/>
</dbReference>
<evidence type="ECO:0000313" key="5">
    <source>
        <dbReference type="Proteomes" id="UP001497392"/>
    </source>
</evidence>
<accession>A0ABP1FT04</accession>
<feature type="repeat" description="RCC1" evidence="2">
    <location>
        <begin position="286"/>
        <end position="333"/>
    </location>
</feature>